<proteinExistence type="predicted"/>
<evidence type="ECO:0000313" key="1">
    <source>
        <dbReference type="EMBL" id="CAF1110217.1"/>
    </source>
</evidence>
<dbReference type="EMBL" id="CAJNOV010002595">
    <property type="protein sequence ID" value="CAF1110217.1"/>
    <property type="molecule type" value="Genomic_DNA"/>
</dbReference>
<dbReference type="AlphaFoldDB" id="A0A814PT15"/>
<name>A0A814PT15_9BILA</name>
<sequence>MAIEGLHIGNTNPLNLLNEEPRLVIYDPGHLINNPAQNLHPFDSLFIIHSDLERWLLEFVQIRDKQWIIFLILPNFTPDEVVQFVNSHVVNQQRLHSFYLIFNNGVRFNSQFRMRFPGILQWCRSFTHRLYNDIRSVCATVCDLQITFCDQRLNEIEDCIDNHSQSIVNMYNIQKFRLYGLQATYTLAMSLSYE</sequence>
<protein>
    <submittedName>
        <fullName evidence="1">Uncharacterized protein</fullName>
    </submittedName>
</protein>
<gene>
    <name evidence="1" type="ORF">CJN711_LOCUS7590</name>
    <name evidence="2" type="ORF">XDN619_LOCUS33944</name>
</gene>
<accession>A0A814PT15</accession>
<comment type="caution">
    <text evidence="1">The sequence shown here is derived from an EMBL/GenBank/DDBJ whole genome shotgun (WGS) entry which is preliminary data.</text>
</comment>
<dbReference type="Proteomes" id="UP000663855">
    <property type="component" value="Unassembled WGS sequence"/>
</dbReference>
<dbReference type="Proteomes" id="UP000663887">
    <property type="component" value="Unassembled WGS sequence"/>
</dbReference>
<organism evidence="1 3">
    <name type="scientific">Rotaria magnacalcarata</name>
    <dbReference type="NCBI Taxonomy" id="392030"/>
    <lineage>
        <taxon>Eukaryota</taxon>
        <taxon>Metazoa</taxon>
        <taxon>Spiralia</taxon>
        <taxon>Gnathifera</taxon>
        <taxon>Rotifera</taxon>
        <taxon>Eurotatoria</taxon>
        <taxon>Bdelloidea</taxon>
        <taxon>Philodinida</taxon>
        <taxon>Philodinidae</taxon>
        <taxon>Rotaria</taxon>
    </lineage>
</organism>
<dbReference type="EMBL" id="CAJNRG010017410">
    <property type="protein sequence ID" value="CAF2223893.1"/>
    <property type="molecule type" value="Genomic_DNA"/>
</dbReference>
<evidence type="ECO:0000313" key="2">
    <source>
        <dbReference type="EMBL" id="CAF2223893.1"/>
    </source>
</evidence>
<reference evidence="1" key="1">
    <citation type="submission" date="2021-02" db="EMBL/GenBank/DDBJ databases">
        <authorList>
            <person name="Nowell W R."/>
        </authorList>
    </citation>
    <scope>NUCLEOTIDE SEQUENCE</scope>
</reference>
<evidence type="ECO:0000313" key="3">
    <source>
        <dbReference type="Proteomes" id="UP000663855"/>
    </source>
</evidence>